<evidence type="ECO:0000313" key="2">
    <source>
        <dbReference type="Proteomes" id="UP000001847"/>
    </source>
</evidence>
<proteinExistence type="predicted"/>
<evidence type="ECO:0000313" key="1">
    <source>
        <dbReference type="EMBL" id="ABZ98401.1"/>
    </source>
</evidence>
<dbReference type="STRING" id="456481.LEPBI_I2306"/>
<protein>
    <submittedName>
        <fullName evidence="1">Uncharacterized protein</fullName>
    </submittedName>
</protein>
<keyword evidence="2" id="KW-1185">Reference proteome</keyword>
<organism evidence="1 2">
    <name type="scientific">Leptospira biflexa serovar Patoc (strain Patoc 1 / ATCC 23582 / Paris)</name>
    <dbReference type="NCBI Taxonomy" id="456481"/>
    <lineage>
        <taxon>Bacteria</taxon>
        <taxon>Pseudomonadati</taxon>
        <taxon>Spirochaetota</taxon>
        <taxon>Spirochaetia</taxon>
        <taxon>Leptospirales</taxon>
        <taxon>Leptospiraceae</taxon>
        <taxon>Leptospira</taxon>
    </lineage>
</organism>
<dbReference type="InterPro" id="IPR058232">
    <property type="entry name" value="Lsa36-like"/>
</dbReference>
<sequence>MLRNRRPNSDIWYDRGFMRIRTITFIVFLGSFLLSPSRMEAGVTCTGDACSILPASIQSQINNLDQALQLQYTDKVLATMSEASVVSNINSSLMGPGLVNRFQVGLGVGLAGQQKEDINVVYQNLSFQKLPNVGASVAPNFVVAVNLGWLMGGGPSDTEPELKTFLHRFNLYLHGFKFNFSQGDVQKAIEAQNKNVDLGGDITTGGFTLRYHLIENYSDGIGLFEFSGISMGLGLHYQRQAIDVTYNDNKSQSLTLGPAVGTWGGATTFNYTSTVTSVPIDLRTGFRLFYFFTLFAGGGTSMNFGSSSLNLSRSGPLVLALDSSAISASLSPEIAALIPASALGQTRSGTLAMDISGKAQAPNTTNFLIAGVEVNALITKITVEAVVAQNVQSVMVGAKFTF</sequence>
<dbReference type="Proteomes" id="UP000001847">
    <property type="component" value="Chromosome I"/>
</dbReference>
<gene>
    <name evidence="1" type="ordered locus">LEPBI_I2306</name>
</gene>
<dbReference type="EMBL" id="CP000786">
    <property type="protein sequence ID" value="ABZ98401.1"/>
    <property type="molecule type" value="Genomic_DNA"/>
</dbReference>
<dbReference type="NCBIfam" id="NF047512">
    <property type="entry name" value="LIC_11975_fam"/>
    <property type="match status" value="1"/>
</dbReference>
<dbReference type="KEGG" id="lbi:LEPBI_I2306"/>
<name>B0STG1_LEPBP</name>
<dbReference type="HOGENOM" id="CLU_769014_0_0_12"/>
<dbReference type="AlphaFoldDB" id="B0STG1"/>
<reference evidence="1 2" key="1">
    <citation type="journal article" date="2008" name="PLoS ONE">
        <title>Genome sequence of the saprophyte Leptospira biflexa provides insights into the evolution of Leptospira and the pathogenesis of leptospirosis.</title>
        <authorList>
            <person name="Picardeau M."/>
            <person name="Bulach D.M."/>
            <person name="Bouchier C."/>
            <person name="Zuerner R.L."/>
            <person name="Zidane N."/>
            <person name="Wilson P.J."/>
            <person name="Creno S."/>
            <person name="Kuczek E.S."/>
            <person name="Bommezzadri S."/>
            <person name="Davis J.C."/>
            <person name="McGrath A."/>
            <person name="Johnson M.J."/>
            <person name="Boursaux-Eude C."/>
            <person name="Seemann T."/>
            <person name="Rouy Z."/>
            <person name="Coppel R.L."/>
            <person name="Rood J.I."/>
            <person name="Lajus A."/>
            <person name="Davies J.K."/>
            <person name="Medigue C."/>
            <person name="Adler B."/>
        </authorList>
    </citation>
    <scope>NUCLEOTIDE SEQUENCE [LARGE SCALE GENOMIC DNA]</scope>
    <source>
        <strain evidence="2">Patoc 1 / ATCC 23582 / Paris</strain>
    </source>
</reference>
<accession>B0STG1</accession>